<dbReference type="EMBL" id="OIVN01006371">
    <property type="protein sequence ID" value="SPD31653.1"/>
    <property type="molecule type" value="Genomic_DNA"/>
</dbReference>
<dbReference type="Pfam" id="PF14226">
    <property type="entry name" value="DIOX_N"/>
    <property type="match status" value="2"/>
</dbReference>
<proteinExistence type="predicted"/>
<dbReference type="AlphaFoldDB" id="A0A2N9J586"/>
<reference evidence="5" key="1">
    <citation type="submission" date="2018-02" db="EMBL/GenBank/DDBJ databases">
        <authorList>
            <person name="Cohen D.B."/>
            <person name="Kent A.D."/>
        </authorList>
    </citation>
    <scope>NUCLEOTIDE SEQUENCE</scope>
</reference>
<dbReference type="SUPFAM" id="SSF51197">
    <property type="entry name" value="Clavaminate synthase-like"/>
    <property type="match status" value="2"/>
</dbReference>
<feature type="domain" description="Fe2OG dioxygenase" evidence="4">
    <location>
        <begin position="160"/>
        <end position="258"/>
    </location>
</feature>
<accession>A0A2N9J586</accession>
<dbReference type="PANTHER" id="PTHR47990">
    <property type="entry name" value="2-OXOGLUTARATE (2OG) AND FE(II)-DEPENDENT OXYGENASE SUPERFAMILY PROTEIN-RELATED"/>
    <property type="match status" value="1"/>
</dbReference>
<feature type="region of interest" description="Disordered" evidence="3">
    <location>
        <begin position="70"/>
        <end position="90"/>
    </location>
</feature>
<keyword evidence="1" id="KW-0479">Metal-binding</keyword>
<feature type="region of interest" description="Disordered" evidence="3">
    <location>
        <begin position="371"/>
        <end position="391"/>
    </location>
</feature>
<dbReference type="InterPro" id="IPR026992">
    <property type="entry name" value="DIOX_N"/>
</dbReference>
<protein>
    <recommendedName>
        <fullName evidence="4">Fe2OG dioxygenase domain-containing protein</fullName>
    </recommendedName>
</protein>
<gene>
    <name evidence="5" type="ORF">FSB_LOCUS59535</name>
</gene>
<name>A0A2N9J586_FAGSY</name>
<dbReference type="InterPro" id="IPR027443">
    <property type="entry name" value="IPNS-like_sf"/>
</dbReference>
<dbReference type="InterPro" id="IPR044861">
    <property type="entry name" value="IPNS-like_FE2OG_OXY"/>
</dbReference>
<dbReference type="InterPro" id="IPR005123">
    <property type="entry name" value="Oxoglu/Fe-dep_dioxygenase_dom"/>
</dbReference>
<organism evidence="5">
    <name type="scientific">Fagus sylvatica</name>
    <name type="common">Beechnut</name>
    <dbReference type="NCBI Taxonomy" id="28930"/>
    <lineage>
        <taxon>Eukaryota</taxon>
        <taxon>Viridiplantae</taxon>
        <taxon>Streptophyta</taxon>
        <taxon>Embryophyta</taxon>
        <taxon>Tracheophyta</taxon>
        <taxon>Spermatophyta</taxon>
        <taxon>Magnoliopsida</taxon>
        <taxon>eudicotyledons</taxon>
        <taxon>Gunneridae</taxon>
        <taxon>Pentapetalae</taxon>
        <taxon>rosids</taxon>
        <taxon>fabids</taxon>
        <taxon>Fagales</taxon>
        <taxon>Fagaceae</taxon>
        <taxon>Fagus</taxon>
    </lineage>
</organism>
<sequence>MATSVIPTVDLSPFFRDEDHQGDKKKAMEAISQACSEYGFFQIVDHGVPHDLMSRALHLSKTFFEYPDEEKLKSSPGSEAPLPAGYSKQPKHSLDKNEYLLLFPPKSSFNVYPQNPPEFKEVLEEIFSHLSRTGMLVESILNECLGLPPNFLKEYNHDRSWDFMTALRYFPATKIENNGISEHEDGNCITFVFQDEAGGLQVRKEGEWIPVMPAEGTIVVNVGDVIQVLSNNKFKSATHRVVRPEGRSRYSFAFFYNLQGDKWIEPLSQFTKEIGEPPKYRGFLFKEYQQMRMRNKSHPPSRPEDDCILDANILSSVPHPPRVTRRRPWRQLVKPVTEYGFFQIVNHGVPHDLMSRALHLSKTFFEYPDEEKLKSSPGSEAPLPAGYSKQPKHSLDKNEYLLMFPHKSSFNVYPKNPPEFKGVLEEIFSHLSSAGMLVESILNECLGLPPNFLKEYNHDRRWDIITALRYFPATKIENIGNSEHKDGNCITFVFQDEAGGLQVRKEGEWIPVMPAEGTIVVNVGDVIQVLSNNKFKSVTHRVVRPEGRSRYSFAFFYNLQGDKWVEPLSQFTKEIGEPPKYRGFLYKEYQQMRMRNKSHPPSRPEDVIDIAHYAIST</sequence>
<dbReference type="InterPro" id="IPR050231">
    <property type="entry name" value="Iron_ascorbate_oxido_reductase"/>
</dbReference>
<evidence type="ECO:0000256" key="3">
    <source>
        <dbReference type="SAM" id="MobiDB-lite"/>
    </source>
</evidence>
<evidence type="ECO:0000256" key="2">
    <source>
        <dbReference type="ARBA" id="ARBA00023004"/>
    </source>
</evidence>
<dbReference type="PROSITE" id="PS51471">
    <property type="entry name" value="FE2OG_OXY"/>
    <property type="match status" value="2"/>
</dbReference>
<evidence type="ECO:0000256" key="1">
    <source>
        <dbReference type="ARBA" id="ARBA00022723"/>
    </source>
</evidence>
<dbReference type="Pfam" id="PF03171">
    <property type="entry name" value="2OG-FeII_Oxy"/>
    <property type="match status" value="2"/>
</dbReference>
<evidence type="ECO:0000313" key="5">
    <source>
        <dbReference type="EMBL" id="SPD31653.1"/>
    </source>
</evidence>
<dbReference type="GO" id="GO:0046872">
    <property type="term" value="F:metal ion binding"/>
    <property type="evidence" value="ECO:0007669"/>
    <property type="project" value="UniProtKB-KW"/>
</dbReference>
<evidence type="ECO:0000259" key="4">
    <source>
        <dbReference type="PROSITE" id="PS51471"/>
    </source>
</evidence>
<dbReference type="Gene3D" id="2.60.120.330">
    <property type="entry name" value="B-lactam Antibiotic, Isopenicillin N Synthase, Chain"/>
    <property type="match status" value="2"/>
</dbReference>
<feature type="domain" description="Fe2OG dioxygenase" evidence="4">
    <location>
        <begin position="461"/>
        <end position="559"/>
    </location>
</feature>
<keyword evidence="2" id="KW-0408">Iron</keyword>